<dbReference type="Pfam" id="PF01593">
    <property type="entry name" value="Amino_oxidase"/>
    <property type="match status" value="1"/>
</dbReference>
<dbReference type="PROSITE" id="PS51318">
    <property type="entry name" value="TAT"/>
    <property type="match status" value="1"/>
</dbReference>
<dbReference type="InterPro" id="IPR036188">
    <property type="entry name" value="FAD/NAD-bd_sf"/>
</dbReference>
<dbReference type="RefSeq" id="WP_010416919.1">
    <property type="nucleotide sequence ID" value="NZ_MCRM02000004.1"/>
</dbReference>
<organism evidence="3 4">
    <name type="scientific">Leptospira inadai serovar Lyme</name>
    <dbReference type="NCBI Taxonomy" id="293084"/>
    <lineage>
        <taxon>Bacteria</taxon>
        <taxon>Pseudomonadati</taxon>
        <taxon>Spirochaetota</taxon>
        <taxon>Spirochaetia</taxon>
        <taxon>Leptospirales</taxon>
        <taxon>Leptospiraceae</taxon>
        <taxon>Leptospira</taxon>
    </lineage>
</organism>
<name>A0ABX4YL65_9LEPT</name>
<dbReference type="EMBL" id="MCRM02000004">
    <property type="protein sequence ID" value="PNV76008.1"/>
    <property type="molecule type" value="Genomic_DNA"/>
</dbReference>
<comment type="similarity">
    <text evidence="1">Belongs to the flavin monoamine oxidase family.</text>
</comment>
<dbReference type="InterPro" id="IPR006311">
    <property type="entry name" value="TAT_signal"/>
</dbReference>
<evidence type="ECO:0000259" key="2">
    <source>
        <dbReference type="Pfam" id="PF01593"/>
    </source>
</evidence>
<dbReference type="InterPro" id="IPR002937">
    <property type="entry name" value="Amino_oxidase"/>
</dbReference>
<dbReference type="PANTHER" id="PTHR43563:SF1">
    <property type="entry name" value="AMINE OXIDASE [FLAVIN-CONTAINING] B"/>
    <property type="match status" value="1"/>
</dbReference>
<dbReference type="Gene3D" id="3.50.50.60">
    <property type="entry name" value="FAD/NAD(P)-binding domain"/>
    <property type="match status" value="1"/>
</dbReference>
<comment type="caution">
    <text evidence="3">The sequence shown here is derived from an EMBL/GenBank/DDBJ whole genome shotgun (WGS) entry which is preliminary data.</text>
</comment>
<dbReference type="Proteomes" id="UP000094669">
    <property type="component" value="Unassembled WGS sequence"/>
</dbReference>
<dbReference type="SUPFAM" id="SSF51905">
    <property type="entry name" value="FAD/NAD(P)-binding domain"/>
    <property type="match status" value="1"/>
</dbReference>
<protein>
    <submittedName>
        <fullName evidence="3">Amine oxidase</fullName>
    </submittedName>
</protein>
<reference evidence="3" key="1">
    <citation type="submission" date="2018-01" db="EMBL/GenBank/DDBJ databases">
        <title>Genomic characterization of Leptospira inadai serogroup Lyme isolated from captured rat in Brazil and comparative analysis with human reference strain.</title>
        <authorList>
            <person name="Moreno L.Z."/>
            <person name="Loureiro A.P."/>
            <person name="Miraglia F."/>
            <person name="Kremer F.S."/>
            <person name="Eslabao M.R."/>
            <person name="Dellagostin O.A."/>
            <person name="Lilenbaum W."/>
            <person name="Moreno A.M."/>
        </authorList>
    </citation>
    <scope>NUCLEOTIDE SEQUENCE [LARGE SCALE GENOMIC DNA]</scope>
    <source>
        <strain evidence="3">M34/99</strain>
    </source>
</reference>
<dbReference type="InterPro" id="IPR050703">
    <property type="entry name" value="Flavin_MAO"/>
</dbReference>
<sequence length="448" mass="48827">MKFSRSSFLKAGALTAATLLSMGKNVLRAQSASPSGNKKVIVLGGGLAGLYSAYLLGKTGYKVVLLEATDRVAGRVRSIADSSGNIVDLGAEWVSAEDKTVKSLVRELGLKLSSAVLQPDLFQGTYKKFGTWEISGKSQEILNKLIGLNSKMNTAQQQGLDRISFYNYLLYQGMSPEDLTLLGFKLSLHYGDSIRVLSAQKVLTDLAQFPVRNARVEGGMENIAKTLVLNIENTEFVFSDPVLAVDQGEFGVSVTTDSGRKFVGNACVCTLPANQVSSVKWNPELDKEKLLSALRVRYSQIYKLFLILRESPWESSPFSVYSDSAAQFLYDAGTKSSSPDKVLGMIANGDRYSVFESASQDQKIDYVRLALGRLGLKKDLQIQRFYFSELGKEYLPSGIATFPPGSFGSEISLRKPFDRIFFAGEHTGEITGTVEAALSSAIKAVNLV</sequence>
<dbReference type="PANTHER" id="PTHR43563">
    <property type="entry name" value="AMINE OXIDASE"/>
    <property type="match status" value="1"/>
</dbReference>
<keyword evidence="4" id="KW-1185">Reference proteome</keyword>
<evidence type="ECO:0000256" key="1">
    <source>
        <dbReference type="ARBA" id="ARBA00005995"/>
    </source>
</evidence>
<evidence type="ECO:0000313" key="3">
    <source>
        <dbReference type="EMBL" id="PNV76008.1"/>
    </source>
</evidence>
<feature type="domain" description="Amine oxidase" evidence="2">
    <location>
        <begin position="47"/>
        <end position="447"/>
    </location>
</feature>
<evidence type="ECO:0000313" key="4">
    <source>
        <dbReference type="Proteomes" id="UP000094669"/>
    </source>
</evidence>
<gene>
    <name evidence="3" type="ORF">BES34_005755</name>
</gene>
<accession>A0ABX4YL65</accession>
<proteinExistence type="inferred from homology"/>